<proteinExistence type="predicted"/>
<dbReference type="Pfam" id="PF02754">
    <property type="entry name" value="CCG"/>
    <property type="match status" value="2"/>
</dbReference>
<organism evidence="2 3">
    <name type="scientific">Crenobacter oryzisoli</name>
    <dbReference type="NCBI Taxonomy" id="3056844"/>
    <lineage>
        <taxon>Bacteria</taxon>
        <taxon>Pseudomonadati</taxon>
        <taxon>Pseudomonadota</taxon>
        <taxon>Betaproteobacteria</taxon>
        <taxon>Neisseriales</taxon>
        <taxon>Neisseriaceae</taxon>
        <taxon>Crenobacter</taxon>
    </lineage>
</organism>
<comment type="caution">
    <text evidence="2">The sequence shown here is derived from an EMBL/GenBank/DDBJ whole genome shotgun (WGS) entry which is preliminary data.</text>
</comment>
<evidence type="ECO:0000313" key="3">
    <source>
        <dbReference type="Proteomes" id="UP001168540"/>
    </source>
</evidence>
<sequence length="260" mass="28057">MQPNHVAIPASGRARPTDVYFFGTCLLDLFLPEAGMDAITLLENLDLCVHFPQAQSCCGQPAYTSGHPNEARVVARAQLALFPNDWPIVVPSGSCGGMMKHHWPRLFAGEPEQALAEALAARVVELSDFLLNVLDFHPQDRGLPTRVAVHTSCGARREMNVHVTSWALVDRLANVERVVHDHESECCGFGGTFSVKHPDIAGAMVADKAASLQHSGALEFVTADAGCLLNINGKLAKDGERVFAGKHLATFLLERTGDKA</sequence>
<dbReference type="EMBL" id="JAUEDK010000052">
    <property type="protein sequence ID" value="MDN0077074.1"/>
    <property type="molecule type" value="Genomic_DNA"/>
</dbReference>
<dbReference type="InterPro" id="IPR004017">
    <property type="entry name" value="Cys_rich_dom"/>
</dbReference>
<name>A0ABT7XTF3_9NEIS</name>
<dbReference type="PANTHER" id="PTHR30296">
    <property type="entry name" value="UNCHARACTERIZED PROTEIN YKGE"/>
    <property type="match status" value="1"/>
</dbReference>
<evidence type="ECO:0000313" key="2">
    <source>
        <dbReference type="EMBL" id="MDN0077074.1"/>
    </source>
</evidence>
<gene>
    <name evidence="2" type="ORF">QU481_19705</name>
</gene>
<feature type="domain" description="Cysteine-rich" evidence="1">
    <location>
        <begin position="19"/>
        <end position="100"/>
    </location>
</feature>
<dbReference type="Proteomes" id="UP001168540">
    <property type="component" value="Unassembled WGS sequence"/>
</dbReference>
<feature type="domain" description="Cysteine-rich" evidence="1">
    <location>
        <begin position="147"/>
        <end position="231"/>
    </location>
</feature>
<accession>A0ABT7XTF3</accession>
<reference evidence="2" key="1">
    <citation type="submission" date="2023-06" db="EMBL/GenBank/DDBJ databases">
        <authorList>
            <person name="Zhang S."/>
        </authorList>
    </citation>
    <scope>NUCLEOTIDE SEQUENCE</scope>
    <source>
        <strain evidence="2">SG2303</strain>
    </source>
</reference>
<keyword evidence="3" id="KW-1185">Reference proteome</keyword>
<evidence type="ECO:0000259" key="1">
    <source>
        <dbReference type="Pfam" id="PF02754"/>
    </source>
</evidence>
<protein>
    <submittedName>
        <fullName evidence="2">(Fe-S)-binding protein</fullName>
    </submittedName>
</protein>
<dbReference type="RefSeq" id="WP_289831701.1">
    <property type="nucleotide sequence ID" value="NZ_JAUEDK010000052.1"/>
</dbReference>
<dbReference type="PANTHER" id="PTHR30296:SF0">
    <property type="entry name" value="LACTATE UTILIZATION PROTEIN A"/>
    <property type="match status" value="1"/>
</dbReference>